<sequence>MGDKTSSESPRAGKKPAKRKSRTSISDRVRFLVDQCPYKITGIINIGSMLLEAPEHESFLERDAIKLLAMCGDIKAIESQPEVIKYLDQESEERRYTLDLRVTLINDDVRRLEVKPLRRALSGKEHEKIFHVASHCNSLGQALDIVTDDAIHLEPRLSAAIRLRGFIKHQVSTEIRTRVEDVLRSGPLTINKILEQVGDENRWADVLAMVAQHMLCISWREELTRETSVSLPNQPYEYLTYENVLRSGRFHTLLEELALGRRPSDKVLLAAALAENRSVSLPSPMGAVGGIPRRALYVGRNIECQEDRGDES</sequence>
<reference evidence="2 3" key="1">
    <citation type="submission" date="2018-09" db="EMBL/GenBank/DDBJ databases">
        <title>Metagenome Assembled Genomes from an Advanced Water Purification Facility.</title>
        <authorList>
            <person name="Stamps B.W."/>
            <person name="Spear J.R."/>
        </authorList>
    </citation>
    <scope>NUCLEOTIDE SEQUENCE [LARGE SCALE GENOMIC DNA]</scope>
    <source>
        <strain evidence="2">Bin_63_2</strain>
    </source>
</reference>
<dbReference type="AlphaFoldDB" id="A0A5C7J6A6"/>
<accession>A0A5C7J6A6</accession>
<evidence type="ECO:0000256" key="1">
    <source>
        <dbReference type="SAM" id="MobiDB-lite"/>
    </source>
</evidence>
<dbReference type="EMBL" id="SSDS01000058">
    <property type="protein sequence ID" value="TXG76979.1"/>
    <property type="molecule type" value="Genomic_DNA"/>
</dbReference>
<name>A0A5C7J6A6_9BACT</name>
<proteinExistence type="predicted"/>
<protein>
    <submittedName>
        <fullName evidence="2">Uncharacterized protein</fullName>
    </submittedName>
</protein>
<evidence type="ECO:0000313" key="2">
    <source>
        <dbReference type="EMBL" id="TXG76979.1"/>
    </source>
</evidence>
<feature type="region of interest" description="Disordered" evidence="1">
    <location>
        <begin position="1"/>
        <end position="23"/>
    </location>
</feature>
<gene>
    <name evidence="2" type="ORF">E6Q11_03665</name>
</gene>
<feature type="compositionally biased region" description="Basic residues" evidence="1">
    <location>
        <begin position="12"/>
        <end position="22"/>
    </location>
</feature>
<dbReference type="Proteomes" id="UP000321026">
    <property type="component" value="Unassembled WGS sequence"/>
</dbReference>
<comment type="caution">
    <text evidence="2">The sequence shown here is derived from an EMBL/GenBank/DDBJ whole genome shotgun (WGS) entry which is preliminary data.</text>
</comment>
<organism evidence="2 3">
    <name type="scientific">Candidatus Dojkabacteria bacterium</name>
    <dbReference type="NCBI Taxonomy" id="2099670"/>
    <lineage>
        <taxon>Bacteria</taxon>
        <taxon>Candidatus Dojkabacteria</taxon>
    </lineage>
</organism>
<evidence type="ECO:0000313" key="3">
    <source>
        <dbReference type="Proteomes" id="UP000321026"/>
    </source>
</evidence>